<sequence>MMKELSMHILDIANNSVRAEASVITVAISEDLEGDRLEMTITDNGKGIPPEMLKSIRDPFTTSRTMRKVGLGIPFLHETCRACDGDLRIESTPGVGTTVTAWMRRSHIDRPPMGDLVSTMLTLFLTPGEIEFRYMHQIGKESFALSTLELKEVLGEVPLSDPQVYLWLKGYLQDSLEELGNA</sequence>
<organism evidence="10 11">
    <name type="scientific">Anaerotalea alkaliphila</name>
    <dbReference type="NCBI Taxonomy" id="2662126"/>
    <lineage>
        <taxon>Bacteria</taxon>
        <taxon>Bacillati</taxon>
        <taxon>Bacillota</taxon>
        <taxon>Clostridia</taxon>
        <taxon>Eubacteriales</taxon>
        <taxon>Anaerotalea</taxon>
    </lineage>
</organism>
<evidence type="ECO:0000256" key="6">
    <source>
        <dbReference type="ARBA" id="ARBA00022777"/>
    </source>
</evidence>
<evidence type="ECO:0000256" key="5">
    <source>
        <dbReference type="ARBA" id="ARBA00022741"/>
    </source>
</evidence>
<evidence type="ECO:0000256" key="1">
    <source>
        <dbReference type="ARBA" id="ARBA00000085"/>
    </source>
</evidence>
<dbReference type="PANTHER" id="PTHR43065:SF10">
    <property type="entry name" value="PEROXIDE STRESS-ACTIVATED HISTIDINE KINASE MAK3"/>
    <property type="match status" value="1"/>
</dbReference>
<dbReference type="InterPro" id="IPR036890">
    <property type="entry name" value="HATPase_C_sf"/>
</dbReference>
<feature type="domain" description="Histidine kinase" evidence="9">
    <location>
        <begin position="1"/>
        <end position="107"/>
    </location>
</feature>
<evidence type="ECO:0000256" key="4">
    <source>
        <dbReference type="ARBA" id="ARBA00022679"/>
    </source>
</evidence>
<proteinExistence type="predicted"/>
<dbReference type="GO" id="GO:0000160">
    <property type="term" value="P:phosphorelay signal transduction system"/>
    <property type="evidence" value="ECO:0007669"/>
    <property type="project" value="UniProtKB-KW"/>
</dbReference>
<dbReference type="GO" id="GO:0004673">
    <property type="term" value="F:protein histidine kinase activity"/>
    <property type="evidence" value="ECO:0007669"/>
    <property type="project" value="UniProtKB-EC"/>
</dbReference>
<gene>
    <name evidence="10" type="ORF">GXN74_09420</name>
</gene>
<dbReference type="EC" id="2.7.13.3" evidence="2"/>
<comment type="catalytic activity">
    <reaction evidence="1">
        <text>ATP + protein L-histidine = ADP + protein N-phospho-L-histidine.</text>
        <dbReference type="EC" id="2.7.13.3"/>
    </reaction>
</comment>
<name>A0A7X5HWH9_9FIRM</name>
<evidence type="ECO:0000313" key="11">
    <source>
        <dbReference type="Proteomes" id="UP000461585"/>
    </source>
</evidence>
<evidence type="ECO:0000256" key="8">
    <source>
        <dbReference type="ARBA" id="ARBA00023012"/>
    </source>
</evidence>
<keyword evidence="4" id="KW-0808">Transferase</keyword>
<dbReference type="PRINTS" id="PR00344">
    <property type="entry name" value="BCTRLSENSOR"/>
</dbReference>
<accession>A0A7X5HWH9</accession>
<reference evidence="10 11" key="1">
    <citation type="submission" date="2020-01" db="EMBL/GenBank/DDBJ databases">
        <title>Anaeroalcalibacter tamaniensis gen. nov., sp. nov., moderately halophilic strictly anaerobic fermenter bacterium from mud volcano of Taman peninsula.</title>
        <authorList>
            <person name="Frolova A."/>
            <person name="Merkel A.Y."/>
            <person name="Slobodkin A.I."/>
        </authorList>
    </citation>
    <scope>NUCLEOTIDE SEQUENCE [LARGE SCALE GENOMIC DNA]</scope>
    <source>
        <strain evidence="10 11">F-3ap</strain>
    </source>
</reference>
<keyword evidence="3" id="KW-0597">Phosphoprotein</keyword>
<evidence type="ECO:0000256" key="2">
    <source>
        <dbReference type="ARBA" id="ARBA00012438"/>
    </source>
</evidence>
<evidence type="ECO:0000256" key="7">
    <source>
        <dbReference type="ARBA" id="ARBA00022840"/>
    </source>
</evidence>
<evidence type="ECO:0000256" key="3">
    <source>
        <dbReference type="ARBA" id="ARBA00022553"/>
    </source>
</evidence>
<dbReference type="InterPro" id="IPR003594">
    <property type="entry name" value="HATPase_dom"/>
</dbReference>
<comment type="caution">
    <text evidence="10">The sequence shown here is derived from an EMBL/GenBank/DDBJ whole genome shotgun (WGS) entry which is preliminary data.</text>
</comment>
<dbReference type="Proteomes" id="UP000461585">
    <property type="component" value="Unassembled WGS sequence"/>
</dbReference>
<keyword evidence="5" id="KW-0547">Nucleotide-binding</keyword>
<dbReference type="EMBL" id="JAAEEH010000024">
    <property type="protein sequence ID" value="NDL67959.1"/>
    <property type="molecule type" value="Genomic_DNA"/>
</dbReference>
<dbReference type="Pfam" id="PF02518">
    <property type="entry name" value="HATPase_c"/>
    <property type="match status" value="1"/>
</dbReference>
<keyword evidence="11" id="KW-1185">Reference proteome</keyword>
<evidence type="ECO:0000259" key="9">
    <source>
        <dbReference type="PROSITE" id="PS50109"/>
    </source>
</evidence>
<keyword evidence="7" id="KW-0067">ATP-binding</keyword>
<dbReference type="GO" id="GO:0005524">
    <property type="term" value="F:ATP binding"/>
    <property type="evidence" value="ECO:0007669"/>
    <property type="project" value="UniProtKB-KW"/>
</dbReference>
<keyword evidence="8" id="KW-0902">Two-component regulatory system</keyword>
<dbReference type="Gene3D" id="3.30.565.10">
    <property type="entry name" value="Histidine kinase-like ATPase, C-terminal domain"/>
    <property type="match status" value="1"/>
</dbReference>
<dbReference type="InterPro" id="IPR005467">
    <property type="entry name" value="His_kinase_dom"/>
</dbReference>
<dbReference type="AlphaFoldDB" id="A0A7X5HWH9"/>
<dbReference type="PANTHER" id="PTHR43065">
    <property type="entry name" value="SENSOR HISTIDINE KINASE"/>
    <property type="match status" value="1"/>
</dbReference>
<dbReference type="PROSITE" id="PS50109">
    <property type="entry name" value="HIS_KIN"/>
    <property type="match status" value="1"/>
</dbReference>
<keyword evidence="6 10" id="KW-0418">Kinase</keyword>
<dbReference type="CDD" id="cd00075">
    <property type="entry name" value="HATPase"/>
    <property type="match status" value="1"/>
</dbReference>
<evidence type="ECO:0000313" key="10">
    <source>
        <dbReference type="EMBL" id="NDL67959.1"/>
    </source>
</evidence>
<dbReference type="SMART" id="SM00387">
    <property type="entry name" value="HATPase_c"/>
    <property type="match status" value="1"/>
</dbReference>
<protein>
    <recommendedName>
        <fullName evidence="2">histidine kinase</fullName>
        <ecNumber evidence="2">2.7.13.3</ecNumber>
    </recommendedName>
</protein>
<dbReference type="InterPro" id="IPR004358">
    <property type="entry name" value="Sig_transdc_His_kin-like_C"/>
</dbReference>
<dbReference type="SUPFAM" id="SSF55874">
    <property type="entry name" value="ATPase domain of HSP90 chaperone/DNA topoisomerase II/histidine kinase"/>
    <property type="match status" value="1"/>
</dbReference>